<accession>A0A2U1ZRX3</accession>
<dbReference type="AlphaFoldDB" id="A0A2U1ZRX3"/>
<keyword evidence="3" id="KW-1185">Reference proteome</keyword>
<evidence type="ECO:0000259" key="1">
    <source>
        <dbReference type="Pfam" id="PF00117"/>
    </source>
</evidence>
<dbReference type="NCBIfam" id="NF005458">
    <property type="entry name" value="PRK07053.1"/>
    <property type="match status" value="1"/>
</dbReference>
<reference evidence="2 3" key="1">
    <citation type="submission" date="2018-03" db="EMBL/GenBank/DDBJ databases">
        <title>Genome assembly of novel Miniimonas species PCH200.</title>
        <authorList>
            <person name="Thakur V."/>
            <person name="Kumar V."/>
            <person name="Singh D."/>
        </authorList>
    </citation>
    <scope>NUCLEOTIDE SEQUENCE [LARGE SCALE GENOMIC DNA]</scope>
    <source>
        <strain evidence="2 3">PCH200</strain>
    </source>
</reference>
<gene>
    <name evidence="2" type="ORF">C8046_02045</name>
</gene>
<comment type="caution">
    <text evidence="2">The sequence shown here is derived from an EMBL/GenBank/DDBJ whole genome shotgun (WGS) entry which is preliminary data.</text>
</comment>
<dbReference type="SUPFAM" id="SSF52317">
    <property type="entry name" value="Class I glutamine amidotransferase-like"/>
    <property type="match status" value="1"/>
</dbReference>
<protein>
    <submittedName>
        <fullName evidence="2">Glutamine amidotransferase</fullName>
    </submittedName>
</protein>
<dbReference type="InterPro" id="IPR017926">
    <property type="entry name" value="GATASE"/>
</dbReference>
<dbReference type="PANTHER" id="PTHR42695:SF5">
    <property type="entry name" value="GLUTAMINE AMIDOTRANSFERASE YLR126C-RELATED"/>
    <property type="match status" value="1"/>
</dbReference>
<organism evidence="2 3">
    <name type="scientific">Serinibacter arcticus</name>
    <dbReference type="NCBI Taxonomy" id="1655435"/>
    <lineage>
        <taxon>Bacteria</taxon>
        <taxon>Bacillati</taxon>
        <taxon>Actinomycetota</taxon>
        <taxon>Actinomycetes</taxon>
        <taxon>Micrococcales</taxon>
        <taxon>Beutenbergiaceae</taxon>
        <taxon>Serinibacter</taxon>
    </lineage>
</organism>
<feature type="domain" description="Glutamine amidotransferase" evidence="1">
    <location>
        <begin position="23"/>
        <end position="184"/>
    </location>
</feature>
<dbReference type="Pfam" id="PF00117">
    <property type="entry name" value="GATase"/>
    <property type="match status" value="1"/>
</dbReference>
<dbReference type="CDD" id="cd01741">
    <property type="entry name" value="GATase1_1"/>
    <property type="match status" value="1"/>
</dbReference>
<dbReference type="PANTHER" id="PTHR42695">
    <property type="entry name" value="GLUTAMINE AMIDOTRANSFERASE YLR126C-RELATED"/>
    <property type="match status" value="1"/>
</dbReference>
<dbReference type="InterPro" id="IPR029062">
    <property type="entry name" value="Class_I_gatase-like"/>
</dbReference>
<evidence type="ECO:0000313" key="3">
    <source>
        <dbReference type="Proteomes" id="UP000245166"/>
    </source>
</evidence>
<dbReference type="OrthoDB" id="5196541at2"/>
<dbReference type="RefSeq" id="WP_109228055.1">
    <property type="nucleotide sequence ID" value="NZ_PYHR01000002.1"/>
</dbReference>
<dbReference type="PROSITE" id="PS51273">
    <property type="entry name" value="GATASE_TYPE_1"/>
    <property type="match status" value="1"/>
</dbReference>
<dbReference type="EMBL" id="PYHR01000002">
    <property type="protein sequence ID" value="PWD49672.1"/>
    <property type="molecule type" value="Genomic_DNA"/>
</dbReference>
<dbReference type="GO" id="GO:0005829">
    <property type="term" value="C:cytosol"/>
    <property type="evidence" value="ECO:0007669"/>
    <property type="project" value="TreeGrafter"/>
</dbReference>
<dbReference type="Proteomes" id="UP000245166">
    <property type="component" value="Unassembled WGS sequence"/>
</dbReference>
<dbReference type="InterPro" id="IPR044992">
    <property type="entry name" value="ChyE-like"/>
</dbReference>
<proteinExistence type="predicted"/>
<evidence type="ECO:0000313" key="2">
    <source>
        <dbReference type="EMBL" id="PWD49672.1"/>
    </source>
</evidence>
<keyword evidence="2" id="KW-0315">Glutamine amidotransferase</keyword>
<dbReference type="Gene3D" id="3.40.50.880">
    <property type="match status" value="1"/>
</dbReference>
<name>A0A2U1ZRX3_9MICO</name>
<sequence>MPRTALALRHVPFEDLGLLDPLLRERGYEVAYLDVGVDALAEATVLAADLVVVLGGPIGVYESEAYPFLDGERATIAARLAAGGPILGVCLGAQLVAAALGAPVTATGRKEIGFGELTLTPEGRASVLAPLEGVPVLHWHGDEFAVPDGGASLARTPGFPNQAFAIGAGVLALQFHLEADHTVLERWLIGHAHEIATAGVDPGRLRADAVALGPALAVAAREVLGSWLDALPDAPR</sequence>